<dbReference type="GO" id="GO:0006950">
    <property type="term" value="P:response to stress"/>
    <property type="evidence" value="ECO:0007669"/>
    <property type="project" value="UniProtKB-ARBA"/>
</dbReference>
<dbReference type="AlphaFoldDB" id="A0A226DUU7"/>
<feature type="domain" description="GB1/RHD3-type G" evidence="6">
    <location>
        <begin position="48"/>
        <end position="299"/>
    </location>
</feature>
<evidence type="ECO:0000256" key="3">
    <source>
        <dbReference type="ARBA" id="ARBA00022840"/>
    </source>
</evidence>
<keyword evidence="2" id="KW-0547">Nucleotide-binding</keyword>
<name>A0A226DUU7_FOLCA</name>
<dbReference type="GO" id="GO:0005525">
    <property type="term" value="F:GTP binding"/>
    <property type="evidence" value="ECO:0007669"/>
    <property type="project" value="UniProtKB-KW"/>
</dbReference>
<dbReference type="InterPro" id="IPR036543">
    <property type="entry name" value="Guanylate-bd_C_sf"/>
</dbReference>
<dbReference type="OrthoDB" id="7788754at2759"/>
<evidence type="ECO:0000256" key="1">
    <source>
        <dbReference type="ARBA" id="ARBA00007381"/>
    </source>
</evidence>
<dbReference type="PANTHER" id="PTHR19375">
    <property type="entry name" value="HEAT SHOCK PROTEIN 70KDA"/>
    <property type="match status" value="1"/>
</dbReference>
<dbReference type="CDD" id="cd24028">
    <property type="entry name" value="ASKHA_NBD_HSP70_HSPA1-like"/>
    <property type="match status" value="1"/>
</dbReference>
<dbReference type="Pfam" id="PF02263">
    <property type="entry name" value="GBP"/>
    <property type="match status" value="1"/>
</dbReference>
<dbReference type="PROSITE" id="PS00297">
    <property type="entry name" value="HSP70_1"/>
    <property type="match status" value="1"/>
</dbReference>
<proteinExistence type="inferred from homology"/>
<dbReference type="SUPFAM" id="SSF52540">
    <property type="entry name" value="P-loop containing nucleoside triphosphate hydrolases"/>
    <property type="match status" value="1"/>
</dbReference>
<dbReference type="SUPFAM" id="SSF53067">
    <property type="entry name" value="Actin-like ATPase domain"/>
    <property type="match status" value="2"/>
</dbReference>
<dbReference type="Gene3D" id="3.40.50.300">
    <property type="entry name" value="P-loop containing nucleotide triphosphate hydrolases"/>
    <property type="match status" value="1"/>
</dbReference>
<dbReference type="SUPFAM" id="SSF100920">
    <property type="entry name" value="Heat shock protein 70kD (HSP70), peptide-binding domain"/>
    <property type="match status" value="1"/>
</dbReference>
<gene>
    <name evidence="7" type="ORF">Fcan01_16257</name>
</gene>
<dbReference type="EMBL" id="LNIX01000011">
    <property type="protein sequence ID" value="OXA48989.1"/>
    <property type="molecule type" value="Genomic_DNA"/>
</dbReference>
<evidence type="ECO:0000259" key="6">
    <source>
        <dbReference type="PROSITE" id="PS51715"/>
    </source>
</evidence>
<dbReference type="InterPro" id="IPR030386">
    <property type="entry name" value="G_GB1_RHD3_dom"/>
</dbReference>
<dbReference type="OMA" id="CFEECEC"/>
<dbReference type="InterPro" id="IPR027417">
    <property type="entry name" value="P-loop_NTPase"/>
</dbReference>
<dbReference type="InterPro" id="IPR029047">
    <property type="entry name" value="HSP70_peptide-bd_sf"/>
</dbReference>
<dbReference type="STRING" id="158441.A0A226DUU7"/>
<comment type="similarity">
    <text evidence="5">Belongs to the TRAFAC class dynamin-like GTPase superfamily. GB1/RHD3 GTPase family.</text>
</comment>
<keyword evidence="8" id="KW-1185">Reference proteome</keyword>
<sequence>MAAVPCDGENIAKDSPIQIVDFQSVQNRTSKLKFMKRVLTGILEPIWDIPLHVISIAGASRQGKSFLLTVITNLLTSLELGIDDPWRQLLQDDQLRDGFKFQNGVNRLTVGFWIWSKPFLLKRRDGSEIAVLILDTQGVFDHFTTKQDWSMIVGLSLLTSNTVIYNLMNNMQEDTLTVLNTFMEFGMLSLQEGDIEAKPFQRLIFLIRDWNIPQSFPYGAVGGHQFIQQKLEPNPSMARDSISVRASIKSCFEECECFLLPHPGQRAIQNNFAGKMSELDDNFKSQLKILMDELLNPDTLKQREIQGNPVMGRNLLDLFEKFVAAFNSIKLPDAKSLLELTVEASLEAISKQCTDQFQKELEKSMKDVEYMQVDELKGLFNQLSQQTVQQFEQMTQNISQAKLKKRIMGIMMNELIGKYHKEHETNKAKKSQLEDALLQSGKDIFSNLMIQLLSQCPLLPHQFEEARVEAEQKVSDHLRTHCGHLRDDNFHAKILAKVRPDLIAMVTEFKSKNNANFAQQQAVISQVVITLLDEYRNLLHIAKMAGNAFTRTRLQEELDESLEMAFKRYVDLNDIRHTDLTGIAIGIDLGTTYSCSSVYRSGKIEMIPERNYHRFTTPSNVLFKEENNEIVVGQTAKDQSIEHPGNFDAKRLISRKFDDPLTQKDIKLWPFKVINYNGKPKIQVGSNTYFPEQISAEILKKLRQDAEVHLNCTVKDAVITVPAYFSDSQKQATKDAGEVAGLNVLGILNEPTAAAIAYSLSYTDELKRNVVIYDLGGGTFDVSILAIQKGEIEVKAVGGNNHLGGQDFDNAMLDHCLKEFQLKHGIDLRTGDRDTIIQGRLRRIRHICEKEKIGLSETSSVTVIAEAVTPDKNLSVAITQDQFNEMNNASFLVTIDVVKKALAEAHLTPDDIDDVVLVGGSIRIPKGAAIYAAMQSGSQARLLGHISLSDVAPLSLGIETLGDVFSIIIPKNSKVPATKTKQYTTSTNNQTEVTIKVFEGEDKVATENNLLGTFSLTGIPPGPVGREKIDVTIDVNKEGILNVTAKIISTGGNKEVRIDSQRTNLTREEIARLA</sequence>
<protein>
    <submittedName>
        <fullName evidence="7">Heat shock protein 68</fullName>
    </submittedName>
</protein>
<keyword evidence="7" id="KW-0346">Stress response</keyword>
<evidence type="ECO:0000256" key="5">
    <source>
        <dbReference type="PROSITE-ProRule" id="PRU01052"/>
    </source>
</evidence>
<evidence type="ECO:0000256" key="4">
    <source>
        <dbReference type="ARBA" id="ARBA00023134"/>
    </source>
</evidence>
<dbReference type="InterPro" id="IPR043129">
    <property type="entry name" value="ATPase_NBD"/>
</dbReference>
<dbReference type="GO" id="GO:0140662">
    <property type="term" value="F:ATP-dependent protein folding chaperone"/>
    <property type="evidence" value="ECO:0007669"/>
    <property type="project" value="InterPro"/>
</dbReference>
<organism evidence="7 8">
    <name type="scientific">Folsomia candida</name>
    <name type="common">Springtail</name>
    <dbReference type="NCBI Taxonomy" id="158441"/>
    <lineage>
        <taxon>Eukaryota</taxon>
        <taxon>Metazoa</taxon>
        <taxon>Ecdysozoa</taxon>
        <taxon>Arthropoda</taxon>
        <taxon>Hexapoda</taxon>
        <taxon>Collembola</taxon>
        <taxon>Entomobryomorpha</taxon>
        <taxon>Isotomoidea</taxon>
        <taxon>Isotomidae</taxon>
        <taxon>Proisotominae</taxon>
        <taxon>Folsomia</taxon>
    </lineage>
</organism>
<dbReference type="Gene3D" id="3.30.30.30">
    <property type="match status" value="1"/>
</dbReference>
<evidence type="ECO:0000313" key="8">
    <source>
        <dbReference type="Proteomes" id="UP000198287"/>
    </source>
</evidence>
<accession>A0A226DUU7</accession>
<dbReference type="InterPro" id="IPR015894">
    <property type="entry name" value="Guanylate-bd_N"/>
</dbReference>
<evidence type="ECO:0000313" key="7">
    <source>
        <dbReference type="EMBL" id="OXA48989.1"/>
    </source>
</evidence>
<comment type="caution">
    <text evidence="7">The sequence shown here is derived from an EMBL/GenBank/DDBJ whole genome shotgun (WGS) entry which is preliminary data.</text>
</comment>
<dbReference type="FunFam" id="3.90.640.10:FF:000003">
    <property type="entry name" value="Molecular chaperone DnaK"/>
    <property type="match status" value="1"/>
</dbReference>
<dbReference type="GO" id="GO:0003924">
    <property type="term" value="F:GTPase activity"/>
    <property type="evidence" value="ECO:0007669"/>
    <property type="project" value="InterPro"/>
</dbReference>
<dbReference type="Gene3D" id="3.90.640.10">
    <property type="entry name" value="Actin, Chain A, domain 4"/>
    <property type="match status" value="1"/>
</dbReference>
<reference evidence="7 8" key="1">
    <citation type="submission" date="2015-12" db="EMBL/GenBank/DDBJ databases">
        <title>The genome of Folsomia candida.</title>
        <authorList>
            <person name="Faddeeva A."/>
            <person name="Derks M.F."/>
            <person name="Anvar Y."/>
            <person name="Smit S."/>
            <person name="Van Straalen N."/>
            <person name="Roelofs D."/>
        </authorList>
    </citation>
    <scope>NUCLEOTIDE SEQUENCE [LARGE SCALE GENOMIC DNA]</scope>
    <source>
        <strain evidence="7 8">VU population</strain>
        <tissue evidence="7">Whole body</tissue>
    </source>
</reference>
<dbReference type="SUPFAM" id="SSF48340">
    <property type="entry name" value="Interferon-induced guanylate-binding protein 1 (GBP1), C-terminal domain"/>
    <property type="match status" value="1"/>
</dbReference>
<dbReference type="InterPro" id="IPR018181">
    <property type="entry name" value="Heat_shock_70_CS"/>
</dbReference>
<dbReference type="InterPro" id="IPR013126">
    <property type="entry name" value="Hsp_70_fam"/>
</dbReference>
<evidence type="ECO:0000256" key="2">
    <source>
        <dbReference type="ARBA" id="ARBA00022741"/>
    </source>
</evidence>
<dbReference type="Gene3D" id="2.60.34.10">
    <property type="entry name" value="Substrate Binding Domain Of DNAk, Chain A, domain 1"/>
    <property type="match status" value="1"/>
</dbReference>
<keyword evidence="4" id="KW-0342">GTP-binding</keyword>
<dbReference type="GO" id="GO:0005524">
    <property type="term" value="F:ATP binding"/>
    <property type="evidence" value="ECO:0007669"/>
    <property type="project" value="UniProtKB-KW"/>
</dbReference>
<dbReference type="PRINTS" id="PR00301">
    <property type="entry name" value="HEATSHOCK70"/>
</dbReference>
<dbReference type="PROSITE" id="PS00329">
    <property type="entry name" value="HSP70_2"/>
    <property type="match status" value="1"/>
</dbReference>
<dbReference type="Proteomes" id="UP000198287">
    <property type="component" value="Unassembled WGS sequence"/>
</dbReference>
<keyword evidence="3" id="KW-0067">ATP-binding</keyword>
<comment type="similarity">
    <text evidence="1">Belongs to the heat shock protein 70 family.</text>
</comment>
<dbReference type="PROSITE" id="PS51715">
    <property type="entry name" value="G_GB1_RHD3"/>
    <property type="match status" value="1"/>
</dbReference>
<dbReference type="Gene3D" id="3.30.420.40">
    <property type="match status" value="2"/>
</dbReference>
<dbReference type="FunFam" id="3.30.30.30:FF:000001">
    <property type="entry name" value="heat shock 70 kDa protein-like"/>
    <property type="match status" value="1"/>
</dbReference>
<dbReference type="Pfam" id="PF00012">
    <property type="entry name" value="HSP70"/>
    <property type="match status" value="2"/>
</dbReference>